<dbReference type="Proteomes" id="UP000800036">
    <property type="component" value="Unassembled WGS sequence"/>
</dbReference>
<name>A0A6A5VAP9_9PLEO</name>
<dbReference type="EMBL" id="ML976701">
    <property type="protein sequence ID" value="KAF1970357.1"/>
    <property type="molecule type" value="Genomic_DNA"/>
</dbReference>
<accession>A0A6A5VAP9</accession>
<feature type="compositionally biased region" description="Polar residues" evidence="1">
    <location>
        <begin position="8"/>
        <end position="25"/>
    </location>
</feature>
<evidence type="ECO:0000313" key="2">
    <source>
        <dbReference type="EMBL" id="KAF1970357.1"/>
    </source>
</evidence>
<evidence type="ECO:0000313" key="3">
    <source>
        <dbReference type="Proteomes" id="UP000800036"/>
    </source>
</evidence>
<reference evidence="2" key="1">
    <citation type="journal article" date="2020" name="Stud. Mycol.">
        <title>101 Dothideomycetes genomes: a test case for predicting lifestyles and emergence of pathogens.</title>
        <authorList>
            <person name="Haridas S."/>
            <person name="Albert R."/>
            <person name="Binder M."/>
            <person name="Bloem J."/>
            <person name="Labutti K."/>
            <person name="Salamov A."/>
            <person name="Andreopoulos B."/>
            <person name="Baker S."/>
            <person name="Barry K."/>
            <person name="Bills G."/>
            <person name="Bluhm B."/>
            <person name="Cannon C."/>
            <person name="Castanera R."/>
            <person name="Culley D."/>
            <person name="Daum C."/>
            <person name="Ezra D."/>
            <person name="Gonzalez J."/>
            <person name="Henrissat B."/>
            <person name="Kuo A."/>
            <person name="Liang C."/>
            <person name="Lipzen A."/>
            <person name="Lutzoni F."/>
            <person name="Magnuson J."/>
            <person name="Mondo S."/>
            <person name="Nolan M."/>
            <person name="Ohm R."/>
            <person name="Pangilinan J."/>
            <person name="Park H.-J."/>
            <person name="Ramirez L."/>
            <person name="Alfaro M."/>
            <person name="Sun H."/>
            <person name="Tritt A."/>
            <person name="Yoshinaga Y."/>
            <person name="Zwiers L.-H."/>
            <person name="Turgeon B."/>
            <person name="Goodwin S."/>
            <person name="Spatafora J."/>
            <person name="Crous P."/>
            <person name="Grigoriev I."/>
        </authorList>
    </citation>
    <scope>NUCLEOTIDE SEQUENCE</scope>
    <source>
        <strain evidence="2">CBS 107.79</strain>
    </source>
</reference>
<sequence>MRRRLPIDNSSNESEYAESDTNGSVTLDPDLIDNETSNNKDSKLIKLERKVKNTKILNLLALLKRTKRYTILYIILRKLAKKYGLKKIGQDKTYIYVEDLTRALKTNLIITKKQYSSGRY</sequence>
<protein>
    <submittedName>
        <fullName evidence="2">Uncharacterized protein</fullName>
    </submittedName>
</protein>
<organism evidence="2 3">
    <name type="scientific">Bimuria novae-zelandiae CBS 107.79</name>
    <dbReference type="NCBI Taxonomy" id="1447943"/>
    <lineage>
        <taxon>Eukaryota</taxon>
        <taxon>Fungi</taxon>
        <taxon>Dikarya</taxon>
        <taxon>Ascomycota</taxon>
        <taxon>Pezizomycotina</taxon>
        <taxon>Dothideomycetes</taxon>
        <taxon>Pleosporomycetidae</taxon>
        <taxon>Pleosporales</taxon>
        <taxon>Massarineae</taxon>
        <taxon>Didymosphaeriaceae</taxon>
        <taxon>Bimuria</taxon>
    </lineage>
</organism>
<feature type="region of interest" description="Disordered" evidence="1">
    <location>
        <begin position="1"/>
        <end position="37"/>
    </location>
</feature>
<evidence type="ECO:0000256" key="1">
    <source>
        <dbReference type="SAM" id="MobiDB-lite"/>
    </source>
</evidence>
<gene>
    <name evidence="2" type="ORF">BU23DRAFT_649914</name>
</gene>
<dbReference type="AlphaFoldDB" id="A0A6A5VAP9"/>
<keyword evidence="3" id="KW-1185">Reference proteome</keyword>
<proteinExistence type="predicted"/>